<dbReference type="Pfam" id="PF20293">
    <property type="entry name" value="MC6"/>
    <property type="match status" value="1"/>
</dbReference>
<sequence>MLLSRDTNPKNDVYYLGAQILKLLQAHDVKEYAFLDLYQECKDTTGSSYNLFSLAITWLFLLGVVSLSKKGSIIACS</sequence>
<proteinExistence type="predicted"/>
<dbReference type="EMBL" id="VSSQ01035161">
    <property type="protein sequence ID" value="MPM87315.1"/>
    <property type="molecule type" value="Genomic_DNA"/>
</dbReference>
<reference evidence="2" key="1">
    <citation type="submission" date="2019-08" db="EMBL/GenBank/DDBJ databases">
        <authorList>
            <person name="Kucharzyk K."/>
            <person name="Murdoch R.W."/>
            <person name="Higgins S."/>
            <person name="Loffler F."/>
        </authorList>
    </citation>
    <scope>NUCLEOTIDE SEQUENCE</scope>
</reference>
<keyword evidence="1" id="KW-0812">Transmembrane</keyword>
<comment type="caution">
    <text evidence="2">The sequence shown here is derived from an EMBL/GenBank/DDBJ whole genome shotgun (WGS) entry which is preliminary data.</text>
</comment>
<protein>
    <submittedName>
        <fullName evidence="2">Uncharacterized protein</fullName>
    </submittedName>
</protein>
<keyword evidence="1" id="KW-0472">Membrane</keyword>
<accession>A0A645DDP2</accession>
<keyword evidence="1" id="KW-1133">Transmembrane helix</keyword>
<evidence type="ECO:0000256" key="1">
    <source>
        <dbReference type="SAM" id="Phobius"/>
    </source>
</evidence>
<dbReference type="InterPro" id="IPR046897">
    <property type="entry name" value="ABC-3C_MC6"/>
</dbReference>
<gene>
    <name evidence="2" type="ORF">SDC9_134411</name>
</gene>
<evidence type="ECO:0000313" key="2">
    <source>
        <dbReference type="EMBL" id="MPM87315.1"/>
    </source>
</evidence>
<feature type="transmembrane region" description="Helical" evidence="1">
    <location>
        <begin position="49"/>
        <end position="67"/>
    </location>
</feature>
<name>A0A645DDP2_9ZZZZ</name>
<organism evidence="2">
    <name type="scientific">bioreactor metagenome</name>
    <dbReference type="NCBI Taxonomy" id="1076179"/>
    <lineage>
        <taxon>unclassified sequences</taxon>
        <taxon>metagenomes</taxon>
        <taxon>ecological metagenomes</taxon>
    </lineage>
</organism>
<dbReference type="AlphaFoldDB" id="A0A645DDP2"/>